<feature type="compositionally biased region" description="Basic and acidic residues" evidence="1">
    <location>
        <begin position="350"/>
        <end position="376"/>
    </location>
</feature>
<protein>
    <submittedName>
        <fullName evidence="2">Uncharacterized protein</fullName>
    </submittedName>
</protein>
<keyword evidence="2" id="KW-0614">Plasmid</keyword>
<accession>A0A448ZZJ4</accession>
<proteinExistence type="predicted"/>
<gene>
    <name evidence="2" type="ORF">NCTC10113_01577</name>
</gene>
<name>A0A448ZZJ4_METSV</name>
<dbReference type="EMBL" id="LR214939">
    <property type="protein sequence ID" value="VEU56659.1"/>
    <property type="molecule type" value="Genomic_DNA"/>
</dbReference>
<dbReference type="AlphaFoldDB" id="A0A448ZZJ4"/>
<organism evidence="2">
    <name type="scientific">Metamycoplasma salivarium</name>
    <name type="common">Mycoplasma salivarium</name>
    <dbReference type="NCBI Taxonomy" id="2124"/>
    <lineage>
        <taxon>Bacteria</taxon>
        <taxon>Bacillati</taxon>
        <taxon>Mycoplasmatota</taxon>
        <taxon>Mycoplasmoidales</taxon>
        <taxon>Metamycoplasmataceae</taxon>
        <taxon>Metamycoplasma</taxon>
    </lineage>
</organism>
<evidence type="ECO:0000313" key="2">
    <source>
        <dbReference type="EMBL" id="VEU56659.1"/>
    </source>
</evidence>
<sequence>MFKPFNKEDKQIKYYSIKIKDSNIFHDPFEFIWDDKISAVRSIPIKNGINAKNVEIIVSDTLPIYTFILLMEMFCFRDSLLSISFLTYDNRMIVSPVLEDFKVDNPKFVDCSGLIRKLFTTLTKENKPLHWSVMFNNGLFLAYDLEVSIIPKHKVPSNFANNFALISHDFDYKNAVFSIIDDNERKEILKNLRKYNTYLPFLEEFKVRNTSQKAFVLNKKFTDDDIIDFLEYGLDEADDDEDEFDEPSTNTKNGENVFDNFAEGLGQNFGFPLNIDQSIKMEEMFENMVEELYNAAKSSGISDEDMETYFREYFSQFAKITPTGFANNKEMLDKLIAMLKNVQKKNNKTSKNDKGENTNKKDISNDDLSNEDKEIN</sequence>
<evidence type="ECO:0000256" key="1">
    <source>
        <dbReference type="SAM" id="MobiDB-lite"/>
    </source>
</evidence>
<reference evidence="2" key="1">
    <citation type="submission" date="2019-01" db="EMBL/GenBank/DDBJ databases">
        <authorList>
            <consortium name="Pathogen Informatics"/>
        </authorList>
    </citation>
    <scope>NUCLEOTIDE SEQUENCE [LARGE SCALE GENOMIC DNA]</scope>
    <source>
        <strain evidence="2">NCTC10113</strain>
    </source>
</reference>
<geneLocation type="plasmid" evidence="2">
    <name>2</name>
</geneLocation>
<feature type="region of interest" description="Disordered" evidence="1">
    <location>
        <begin position="343"/>
        <end position="376"/>
    </location>
</feature>
<dbReference type="RefSeq" id="WP_024543916.1">
    <property type="nucleotide sequence ID" value="NZ_BPLX01000001.1"/>
</dbReference>